<evidence type="ECO:0000259" key="3">
    <source>
        <dbReference type="Pfam" id="PF00534"/>
    </source>
</evidence>
<dbReference type="Proteomes" id="UP000248714">
    <property type="component" value="Unassembled WGS sequence"/>
</dbReference>
<accession>A0ABX9EGQ8</accession>
<organism evidence="4 5">
    <name type="scientific">Lentzea atacamensis</name>
    <dbReference type="NCBI Taxonomy" id="531938"/>
    <lineage>
        <taxon>Bacteria</taxon>
        <taxon>Bacillati</taxon>
        <taxon>Actinomycetota</taxon>
        <taxon>Actinomycetes</taxon>
        <taxon>Pseudonocardiales</taxon>
        <taxon>Pseudonocardiaceae</taxon>
        <taxon>Lentzea</taxon>
    </lineage>
</organism>
<dbReference type="EMBL" id="QLTT01000001">
    <property type="protein sequence ID" value="RAS69739.1"/>
    <property type="molecule type" value="Genomic_DNA"/>
</dbReference>
<dbReference type="Pfam" id="PF00534">
    <property type="entry name" value="Glycos_transf_1"/>
    <property type="match status" value="1"/>
</dbReference>
<evidence type="ECO:0000256" key="1">
    <source>
        <dbReference type="ARBA" id="ARBA00022676"/>
    </source>
</evidence>
<gene>
    <name evidence="4" type="ORF">C8D87_10138</name>
</gene>
<reference evidence="4 5" key="1">
    <citation type="submission" date="2018-06" db="EMBL/GenBank/DDBJ databases">
        <title>Genomic Encyclopedia of Type Strains, Phase IV (KMG-IV): sequencing the most valuable type-strain genomes for metagenomic binning, comparative biology and taxonomic classification.</title>
        <authorList>
            <person name="Goeker M."/>
        </authorList>
    </citation>
    <scope>NUCLEOTIDE SEQUENCE [LARGE SCALE GENOMIC DNA]</scope>
    <source>
        <strain evidence="4 5">DSM 45479</strain>
    </source>
</reference>
<dbReference type="InterPro" id="IPR001296">
    <property type="entry name" value="Glyco_trans_1"/>
</dbReference>
<evidence type="ECO:0000313" key="4">
    <source>
        <dbReference type="EMBL" id="RAS69739.1"/>
    </source>
</evidence>
<keyword evidence="5" id="KW-1185">Reference proteome</keyword>
<keyword evidence="1" id="KW-0328">Glycosyltransferase</keyword>
<sequence>MWRKTEVEQGSKALVYCTFDGVANLYHGIGTQTRYLISCLGSSGAELVDAIGEFDVHLLVPDASYSRPGYAINESLLAENREKIANAGVTLWELAHDDSRLFHIAKWHQLCAEAAKVVRQLVDRYDKVLVAAVDAIFCVLADHLDRELEPSQWERTQLVYALYSSSRIPGTSHTPGRDEGEAACVARANTDARVFLADVGSYFSRHLVEDFGLDPTRLLPFTQALSLGDPELTRRDRAEALAEVTSWGIPTDRPIVLSLGRADPIKGLDRAIRAVTPLRDRIHFVLIAVPYTQDDPEIAKYRAMLAESGLRHTFVTQFDRGLPRSLCSLDETVAVLSASLGEPCGQVPQEAALWADGGGPVVIVPDEGGLAAQIVPDVTGLVFPQGDIPAMTEKVEIVLDLPSSDRVRMCAAAVEKVRAERDFTRSLREFLDAAWAVDRA</sequence>
<dbReference type="PANTHER" id="PTHR12526">
    <property type="entry name" value="GLYCOSYLTRANSFERASE"/>
    <property type="match status" value="1"/>
</dbReference>
<comment type="caution">
    <text evidence="4">The sequence shown here is derived from an EMBL/GenBank/DDBJ whole genome shotgun (WGS) entry which is preliminary data.</text>
</comment>
<dbReference type="Gene3D" id="3.40.50.2000">
    <property type="entry name" value="Glycogen Phosphorylase B"/>
    <property type="match status" value="1"/>
</dbReference>
<dbReference type="RefSeq" id="WP_112225035.1">
    <property type="nucleotide sequence ID" value="NZ_QLTT01000001.1"/>
</dbReference>
<protein>
    <submittedName>
        <fullName evidence="4">D-inositol-3-phosphate glycosyltransferase/starch synthase</fullName>
    </submittedName>
</protein>
<proteinExistence type="predicted"/>
<evidence type="ECO:0000313" key="5">
    <source>
        <dbReference type="Proteomes" id="UP000248714"/>
    </source>
</evidence>
<dbReference type="SUPFAM" id="SSF53756">
    <property type="entry name" value="UDP-Glycosyltransferase/glycogen phosphorylase"/>
    <property type="match status" value="1"/>
</dbReference>
<dbReference type="PANTHER" id="PTHR12526:SF510">
    <property type="entry name" value="D-INOSITOL 3-PHOSPHATE GLYCOSYLTRANSFERASE"/>
    <property type="match status" value="1"/>
</dbReference>
<feature type="domain" description="Glycosyl transferase family 1" evidence="3">
    <location>
        <begin position="246"/>
        <end position="409"/>
    </location>
</feature>
<keyword evidence="2" id="KW-0808">Transferase</keyword>
<name>A0ABX9EGQ8_9PSEU</name>
<evidence type="ECO:0000256" key="2">
    <source>
        <dbReference type="ARBA" id="ARBA00022679"/>
    </source>
</evidence>